<dbReference type="Proteomes" id="UP000694404">
    <property type="component" value="Unplaced"/>
</dbReference>
<name>A0A8C0J214_CHEAB</name>
<organism evidence="1 2">
    <name type="scientific">Chelonoidis abingdonii</name>
    <name type="common">Abingdon island giant tortoise</name>
    <name type="synonym">Testudo abingdonii</name>
    <dbReference type="NCBI Taxonomy" id="106734"/>
    <lineage>
        <taxon>Eukaryota</taxon>
        <taxon>Metazoa</taxon>
        <taxon>Chordata</taxon>
        <taxon>Craniata</taxon>
        <taxon>Vertebrata</taxon>
        <taxon>Euteleostomi</taxon>
        <taxon>Archelosauria</taxon>
        <taxon>Testudinata</taxon>
        <taxon>Testudines</taxon>
        <taxon>Cryptodira</taxon>
        <taxon>Durocryptodira</taxon>
        <taxon>Testudinoidea</taxon>
        <taxon>Testudinidae</taxon>
        <taxon>Chelonoidis</taxon>
    </lineage>
</organism>
<keyword evidence="2" id="KW-1185">Reference proteome</keyword>
<evidence type="ECO:0000313" key="1">
    <source>
        <dbReference type="Ensembl" id="ENSCABP00000025866.1"/>
    </source>
</evidence>
<dbReference type="Ensembl" id="ENSCABT00000028341.1">
    <property type="protein sequence ID" value="ENSCABP00000025866.1"/>
    <property type="gene ID" value="ENSCABG00000019033.1"/>
</dbReference>
<protein>
    <submittedName>
        <fullName evidence="1">Calpain 13</fullName>
    </submittedName>
</protein>
<dbReference type="AlphaFoldDB" id="A0A8C0J214"/>
<sequence length="88" mass="9880">LAYRQTGSLQSPQKFNNQDFTHLRDYCLSRGLLFEDDTFPAHVSSIGPNLLSEDKLSRLQWKRPTVTLLPEPCSLLGSSTVLTFPPTS</sequence>
<proteinExistence type="predicted"/>
<accession>A0A8C0J214</accession>
<evidence type="ECO:0000313" key="2">
    <source>
        <dbReference type="Proteomes" id="UP000694404"/>
    </source>
</evidence>
<dbReference type="InterPro" id="IPR038765">
    <property type="entry name" value="Papain-like_cys_pep_sf"/>
</dbReference>
<reference evidence="1" key="1">
    <citation type="submission" date="2025-08" db="UniProtKB">
        <authorList>
            <consortium name="Ensembl"/>
        </authorList>
    </citation>
    <scope>IDENTIFICATION</scope>
</reference>
<reference evidence="1" key="2">
    <citation type="submission" date="2025-09" db="UniProtKB">
        <authorList>
            <consortium name="Ensembl"/>
        </authorList>
    </citation>
    <scope>IDENTIFICATION</scope>
</reference>
<gene>
    <name evidence="1" type="primary">CAPN13</name>
</gene>
<dbReference type="SUPFAM" id="SSF54001">
    <property type="entry name" value="Cysteine proteinases"/>
    <property type="match status" value="1"/>
</dbReference>
<dbReference type="GeneTree" id="ENSGT00940000160921"/>